<evidence type="ECO:0000313" key="2">
    <source>
        <dbReference type="EMBL" id="GEP68865.1"/>
    </source>
</evidence>
<dbReference type="AlphaFoldDB" id="A0A512PCC3"/>
<proteinExistence type="predicted"/>
<dbReference type="RefSeq" id="WP_146952623.1">
    <property type="nucleotide sequence ID" value="NZ_BAABBJ010000003.1"/>
</dbReference>
<feature type="transmembrane region" description="Helical" evidence="1">
    <location>
        <begin position="74"/>
        <end position="94"/>
    </location>
</feature>
<reference evidence="2 3" key="1">
    <citation type="submission" date="2019-07" db="EMBL/GenBank/DDBJ databases">
        <title>Whole genome shotgun sequence of Cellulomonas soli NBRC 109434.</title>
        <authorList>
            <person name="Hosoyama A."/>
            <person name="Uohara A."/>
            <person name="Ohji S."/>
            <person name="Ichikawa N."/>
        </authorList>
    </citation>
    <scope>NUCLEOTIDE SEQUENCE [LARGE SCALE GENOMIC DNA]</scope>
    <source>
        <strain evidence="2 3">NBRC 109434</strain>
    </source>
</reference>
<dbReference type="Pfam" id="PF10990">
    <property type="entry name" value="DUF2809"/>
    <property type="match status" value="1"/>
</dbReference>
<evidence type="ECO:0000313" key="3">
    <source>
        <dbReference type="Proteomes" id="UP000321798"/>
    </source>
</evidence>
<keyword evidence="1" id="KW-0472">Membrane</keyword>
<dbReference type="InterPro" id="IPR021257">
    <property type="entry name" value="DUF2809"/>
</dbReference>
<keyword evidence="1" id="KW-0812">Transmembrane</keyword>
<sequence>MPDLPDLAAVSAVRAAPRSRGPLLAALALTLVAGVATTRLPASAGAVGDSAGDGLYAVAVWLVLALLAPRTRTLVLTSTAFGLCALVELAQLTGGPAAVVDAFPPARYLLGTTFVATDLLAYAVGSLAATALDLRLPRRAPVSAPG</sequence>
<feature type="transmembrane region" description="Helical" evidence="1">
    <location>
        <begin position="50"/>
        <end position="67"/>
    </location>
</feature>
<dbReference type="EMBL" id="BKAL01000004">
    <property type="protein sequence ID" value="GEP68865.1"/>
    <property type="molecule type" value="Genomic_DNA"/>
</dbReference>
<keyword evidence="3" id="KW-1185">Reference proteome</keyword>
<dbReference type="OrthoDB" id="3874273at2"/>
<gene>
    <name evidence="2" type="ORF">CSO01_15800</name>
</gene>
<protein>
    <recommendedName>
        <fullName evidence="4">DUF2809 domain-containing protein</fullName>
    </recommendedName>
</protein>
<evidence type="ECO:0008006" key="4">
    <source>
        <dbReference type="Google" id="ProtNLM"/>
    </source>
</evidence>
<comment type="caution">
    <text evidence="2">The sequence shown here is derived from an EMBL/GenBank/DDBJ whole genome shotgun (WGS) entry which is preliminary data.</text>
</comment>
<name>A0A512PCC3_9CELL</name>
<feature type="transmembrane region" description="Helical" evidence="1">
    <location>
        <begin position="106"/>
        <end position="129"/>
    </location>
</feature>
<dbReference type="Proteomes" id="UP000321798">
    <property type="component" value="Unassembled WGS sequence"/>
</dbReference>
<evidence type="ECO:0000256" key="1">
    <source>
        <dbReference type="SAM" id="Phobius"/>
    </source>
</evidence>
<feature type="transmembrane region" description="Helical" evidence="1">
    <location>
        <begin position="21"/>
        <end position="38"/>
    </location>
</feature>
<accession>A0A512PCC3</accession>
<keyword evidence="1" id="KW-1133">Transmembrane helix</keyword>
<organism evidence="2 3">
    <name type="scientific">Cellulomonas soli</name>
    <dbReference type="NCBI Taxonomy" id="931535"/>
    <lineage>
        <taxon>Bacteria</taxon>
        <taxon>Bacillati</taxon>
        <taxon>Actinomycetota</taxon>
        <taxon>Actinomycetes</taxon>
        <taxon>Micrococcales</taxon>
        <taxon>Cellulomonadaceae</taxon>
        <taxon>Cellulomonas</taxon>
    </lineage>
</organism>